<feature type="domain" description="Phosphoribosyltransferase" evidence="12">
    <location>
        <begin position="70"/>
        <end position="172"/>
    </location>
</feature>
<evidence type="ECO:0000256" key="7">
    <source>
        <dbReference type="ARBA" id="ARBA00022676"/>
    </source>
</evidence>
<organism evidence="13 14">
    <name type="scientific">Sphaerulina musiva (strain SO2202)</name>
    <name type="common">Poplar stem canker fungus</name>
    <name type="synonym">Septoria musiva</name>
    <dbReference type="NCBI Taxonomy" id="692275"/>
    <lineage>
        <taxon>Eukaryota</taxon>
        <taxon>Fungi</taxon>
        <taxon>Dikarya</taxon>
        <taxon>Ascomycota</taxon>
        <taxon>Pezizomycotina</taxon>
        <taxon>Dothideomycetes</taxon>
        <taxon>Dothideomycetidae</taxon>
        <taxon>Mycosphaerellales</taxon>
        <taxon>Mycosphaerellaceae</taxon>
        <taxon>Sphaerulina</taxon>
    </lineage>
</organism>
<dbReference type="GO" id="GO:0004588">
    <property type="term" value="F:orotate phosphoribosyltransferase activity"/>
    <property type="evidence" value="ECO:0007669"/>
    <property type="project" value="UniProtKB-EC"/>
</dbReference>
<gene>
    <name evidence="13" type="ORF">SEPMUDRAFT_84773</name>
</gene>
<dbReference type="GeneID" id="27907502"/>
<dbReference type="eggNOG" id="KOG1377">
    <property type="taxonomic scope" value="Eukaryota"/>
</dbReference>
<feature type="region of interest" description="Disordered" evidence="11">
    <location>
        <begin position="171"/>
        <end position="199"/>
    </location>
</feature>
<dbReference type="InterPro" id="IPR029057">
    <property type="entry name" value="PRTase-like"/>
</dbReference>
<evidence type="ECO:0000256" key="1">
    <source>
        <dbReference type="ARBA" id="ARBA00003769"/>
    </source>
</evidence>
<dbReference type="OrthoDB" id="5553476at2759"/>
<dbReference type="PANTHER" id="PTHR46683">
    <property type="entry name" value="OROTATE PHOSPHORIBOSYLTRANSFERASE 1-RELATED"/>
    <property type="match status" value="1"/>
</dbReference>
<keyword evidence="14" id="KW-1185">Reference proteome</keyword>
<evidence type="ECO:0000256" key="3">
    <source>
        <dbReference type="ARBA" id="ARBA00006340"/>
    </source>
</evidence>
<evidence type="ECO:0000256" key="11">
    <source>
        <dbReference type="SAM" id="MobiDB-lite"/>
    </source>
</evidence>
<dbReference type="GO" id="GO:0044205">
    <property type="term" value="P:'de novo' UMP biosynthetic process"/>
    <property type="evidence" value="ECO:0007669"/>
    <property type="project" value="UniProtKB-UniPathway"/>
</dbReference>
<dbReference type="FunFam" id="3.40.50.2020:FF:000008">
    <property type="entry name" value="Orotate phosphoribosyltransferase"/>
    <property type="match status" value="1"/>
</dbReference>
<dbReference type="OMA" id="SPFFMNA"/>
<dbReference type="PANTHER" id="PTHR46683:SF1">
    <property type="entry name" value="OROTATE PHOSPHORIBOSYLTRANSFERASE 1-RELATED"/>
    <property type="match status" value="1"/>
</dbReference>
<dbReference type="HAMAP" id="MF_01208">
    <property type="entry name" value="PyrE"/>
    <property type="match status" value="1"/>
</dbReference>
<evidence type="ECO:0000259" key="12">
    <source>
        <dbReference type="Pfam" id="PF00156"/>
    </source>
</evidence>
<dbReference type="RefSeq" id="XP_016761808.1">
    <property type="nucleotide sequence ID" value="XM_016910365.1"/>
</dbReference>
<dbReference type="Pfam" id="PF00156">
    <property type="entry name" value="Pribosyltran"/>
    <property type="match status" value="1"/>
</dbReference>
<proteinExistence type="inferred from homology"/>
<sequence length="245" mass="26391">MSLPAWKTELIEKALHADILKFGSFKLKSGRTSPYFINCGLFSKFGLSRAFNNAYARTIHAHALAHPDTFDFDIIFGPAYKGIPIAGITGNELSHLDAERWDGKGYAFNRKEAKDHGEGGMIVGEALKGKKVIIIDDVITAGTAIREAIEIIKAQGGELVGIVVAVDRQERTPSAAEREGKSVVAGGDDGSESKSSAIGEVRRETGVPVLAVLTLEDIIAGAEKLGMGEEVKKMEEYRRQYGAAD</sequence>
<evidence type="ECO:0000256" key="9">
    <source>
        <dbReference type="ARBA" id="ARBA00022975"/>
    </source>
</evidence>
<evidence type="ECO:0000256" key="6">
    <source>
        <dbReference type="ARBA" id="ARBA00014769"/>
    </source>
</evidence>
<evidence type="ECO:0000256" key="5">
    <source>
        <dbReference type="ARBA" id="ARBA00011971"/>
    </source>
</evidence>
<dbReference type="InterPro" id="IPR004467">
    <property type="entry name" value="Or_phspho_trans_dom"/>
</dbReference>
<name>M3B1L0_SPHMS</name>
<comment type="similarity">
    <text evidence="3">Belongs to the purine/pyrimidine phosphoribosyltransferase family. PyrE subfamily.</text>
</comment>
<dbReference type="STRING" id="692275.M3B1L0"/>
<dbReference type="InterPro" id="IPR000836">
    <property type="entry name" value="PRTase_dom"/>
</dbReference>
<dbReference type="EC" id="2.4.2.10" evidence="5"/>
<dbReference type="CDD" id="cd06223">
    <property type="entry name" value="PRTases_typeI"/>
    <property type="match status" value="1"/>
</dbReference>
<dbReference type="GO" id="GO:0005737">
    <property type="term" value="C:cytoplasm"/>
    <property type="evidence" value="ECO:0007669"/>
    <property type="project" value="TreeGrafter"/>
</dbReference>
<dbReference type="EMBL" id="KB456263">
    <property type="protein sequence ID" value="EMF13687.1"/>
    <property type="molecule type" value="Genomic_DNA"/>
</dbReference>
<dbReference type="HOGENOM" id="CLU_074878_0_0_1"/>
<comment type="pathway">
    <text evidence="2">Pyrimidine metabolism; UMP biosynthesis via de novo pathway; UMP from orotate: step 1/2.</text>
</comment>
<feature type="compositionally biased region" description="Basic and acidic residues" evidence="11">
    <location>
        <begin position="171"/>
        <end position="181"/>
    </location>
</feature>
<dbReference type="UniPathway" id="UPA00070">
    <property type="reaction ID" value="UER00119"/>
</dbReference>
<comment type="subunit">
    <text evidence="4">Homodimer.</text>
</comment>
<dbReference type="NCBIfam" id="TIGR00336">
    <property type="entry name" value="pyrE"/>
    <property type="match status" value="1"/>
</dbReference>
<evidence type="ECO:0000313" key="13">
    <source>
        <dbReference type="EMBL" id="EMF13687.1"/>
    </source>
</evidence>
<dbReference type="AlphaFoldDB" id="M3B1L0"/>
<dbReference type="InterPro" id="IPR023031">
    <property type="entry name" value="OPRT"/>
</dbReference>
<evidence type="ECO:0000256" key="2">
    <source>
        <dbReference type="ARBA" id="ARBA00004889"/>
    </source>
</evidence>
<accession>M3B1L0</accession>
<dbReference type="GO" id="GO:0006207">
    <property type="term" value="P:'de novo' pyrimidine nucleobase biosynthetic process"/>
    <property type="evidence" value="ECO:0007669"/>
    <property type="project" value="TreeGrafter"/>
</dbReference>
<evidence type="ECO:0000256" key="10">
    <source>
        <dbReference type="ARBA" id="ARBA00049126"/>
    </source>
</evidence>
<dbReference type="GO" id="GO:0046132">
    <property type="term" value="P:pyrimidine ribonucleoside biosynthetic process"/>
    <property type="evidence" value="ECO:0007669"/>
    <property type="project" value="TreeGrafter"/>
</dbReference>
<comment type="catalytic activity">
    <reaction evidence="10">
        <text>orotidine 5'-phosphate + diphosphate = orotate + 5-phospho-alpha-D-ribose 1-diphosphate</text>
        <dbReference type="Rhea" id="RHEA:10380"/>
        <dbReference type="ChEBI" id="CHEBI:30839"/>
        <dbReference type="ChEBI" id="CHEBI:33019"/>
        <dbReference type="ChEBI" id="CHEBI:57538"/>
        <dbReference type="ChEBI" id="CHEBI:58017"/>
        <dbReference type="EC" id="2.4.2.10"/>
    </reaction>
</comment>
<dbReference type="SUPFAM" id="SSF53271">
    <property type="entry name" value="PRTase-like"/>
    <property type="match status" value="1"/>
</dbReference>
<dbReference type="Proteomes" id="UP000016931">
    <property type="component" value="Unassembled WGS sequence"/>
</dbReference>
<keyword evidence="9" id="KW-0665">Pyrimidine biosynthesis</keyword>
<keyword evidence="8 13" id="KW-0808">Transferase</keyword>
<protein>
    <recommendedName>
        <fullName evidence="6">Orotate phosphoribosyltransferase</fullName>
        <ecNumber evidence="5">2.4.2.10</ecNumber>
    </recommendedName>
</protein>
<reference evidence="13 14" key="1">
    <citation type="journal article" date="2012" name="PLoS Pathog.">
        <title>Diverse lifestyles and strategies of plant pathogenesis encoded in the genomes of eighteen Dothideomycetes fungi.</title>
        <authorList>
            <person name="Ohm R.A."/>
            <person name="Feau N."/>
            <person name="Henrissat B."/>
            <person name="Schoch C.L."/>
            <person name="Horwitz B.A."/>
            <person name="Barry K.W."/>
            <person name="Condon B.J."/>
            <person name="Copeland A.C."/>
            <person name="Dhillon B."/>
            <person name="Glaser F."/>
            <person name="Hesse C.N."/>
            <person name="Kosti I."/>
            <person name="LaButti K."/>
            <person name="Lindquist E.A."/>
            <person name="Lucas S."/>
            <person name="Salamov A.A."/>
            <person name="Bradshaw R.E."/>
            <person name="Ciuffetti L."/>
            <person name="Hamelin R.C."/>
            <person name="Kema G.H.J."/>
            <person name="Lawrence C."/>
            <person name="Scott J.A."/>
            <person name="Spatafora J.W."/>
            <person name="Turgeon B.G."/>
            <person name="de Wit P.J.G.M."/>
            <person name="Zhong S."/>
            <person name="Goodwin S.B."/>
            <person name="Grigoriev I.V."/>
        </authorList>
    </citation>
    <scope>NUCLEOTIDE SEQUENCE [LARGE SCALE GENOMIC DNA]</scope>
    <source>
        <strain evidence="13 14">SO2202</strain>
    </source>
</reference>
<evidence type="ECO:0000256" key="4">
    <source>
        <dbReference type="ARBA" id="ARBA00011738"/>
    </source>
</evidence>
<evidence type="ECO:0000313" key="14">
    <source>
        <dbReference type="Proteomes" id="UP000016931"/>
    </source>
</evidence>
<dbReference type="Gene3D" id="3.40.50.2020">
    <property type="match status" value="1"/>
</dbReference>
<keyword evidence="7 13" id="KW-0328">Glycosyltransferase</keyword>
<evidence type="ECO:0000256" key="8">
    <source>
        <dbReference type="ARBA" id="ARBA00022679"/>
    </source>
</evidence>
<comment type="function">
    <text evidence="1">Catalyzes the transfer of a ribosyl phosphate group from 5-phosphoribose 1-diphosphate to orotate, leading to the formation of orotidine monophosphate (OMP).</text>
</comment>